<dbReference type="Gene3D" id="1.20.1280.50">
    <property type="match status" value="1"/>
</dbReference>
<evidence type="ECO:0000313" key="2">
    <source>
        <dbReference type="EMBL" id="CAK9311445.1"/>
    </source>
</evidence>
<gene>
    <name evidence="2" type="ORF">CITCOLO1_LOCUS3105</name>
</gene>
<dbReference type="Pfam" id="PF00646">
    <property type="entry name" value="F-box"/>
    <property type="match status" value="1"/>
</dbReference>
<name>A0ABP0XTF9_9ROSI</name>
<dbReference type="InterPro" id="IPR001810">
    <property type="entry name" value="F-box_dom"/>
</dbReference>
<dbReference type="Pfam" id="PF08268">
    <property type="entry name" value="FBA_3"/>
    <property type="match status" value="1"/>
</dbReference>
<feature type="domain" description="F-box" evidence="1">
    <location>
        <begin position="13"/>
        <end position="54"/>
    </location>
</feature>
<dbReference type="InterPro" id="IPR013187">
    <property type="entry name" value="F-box-assoc_dom_typ3"/>
</dbReference>
<dbReference type="InterPro" id="IPR017451">
    <property type="entry name" value="F-box-assoc_interact_dom"/>
</dbReference>
<evidence type="ECO:0000313" key="3">
    <source>
        <dbReference type="Proteomes" id="UP001642487"/>
    </source>
</evidence>
<sequence>MSSDDDHNLLPQLPEEIITFHILTKLPTKSLLRFSSVSKSWNSSTSHPLFLSLRRHHRGPNSLSHIIILISSSSTSHHLLSIPISTILRGRSSPPTLLLSFPLRHPLSAKPANGLILLHFPNHLYSDRPNVPATILNPRTREVFPLPQNNSTNNQDDDNNDEKRKKVKVLYHFGYDIVDGVFKVLQIWRFIDVNLEMSDMSLEFKVLSLGCCEHEWRWIKPNLPLFCSSYNALFSSSCVCNGGIHWIVHRKNYVLAFDFHHEHFHLIPFPQPFNNTNNKALDIEEEYLVEVGTCLGLLLKTNIKKMEMWVLTDYQKQKWVKEENFQYDMSDSDNDCRLHPLGTMTKEGGEQILLFKPIGKDRQQLGRQLLYYDMKRRRFRGAEIAGLSQCLSSNDVIDYSFDVYEENIMSLSSILGA</sequence>
<proteinExistence type="predicted"/>
<dbReference type="Proteomes" id="UP001642487">
    <property type="component" value="Chromosome 10"/>
</dbReference>
<dbReference type="SUPFAM" id="SSF81383">
    <property type="entry name" value="F-box domain"/>
    <property type="match status" value="1"/>
</dbReference>
<accession>A0ABP0XTF9</accession>
<reference evidence="2 3" key="1">
    <citation type="submission" date="2024-03" db="EMBL/GenBank/DDBJ databases">
        <authorList>
            <person name="Gkanogiannis A."/>
            <person name="Becerra Lopez-Lavalle L."/>
        </authorList>
    </citation>
    <scope>NUCLEOTIDE SEQUENCE [LARGE SCALE GENOMIC DNA]</scope>
</reference>
<dbReference type="PANTHER" id="PTHR31111">
    <property type="entry name" value="BNAA05G37150D PROTEIN-RELATED"/>
    <property type="match status" value="1"/>
</dbReference>
<organism evidence="2 3">
    <name type="scientific">Citrullus colocynthis</name>
    <name type="common">colocynth</name>
    <dbReference type="NCBI Taxonomy" id="252529"/>
    <lineage>
        <taxon>Eukaryota</taxon>
        <taxon>Viridiplantae</taxon>
        <taxon>Streptophyta</taxon>
        <taxon>Embryophyta</taxon>
        <taxon>Tracheophyta</taxon>
        <taxon>Spermatophyta</taxon>
        <taxon>Magnoliopsida</taxon>
        <taxon>eudicotyledons</taxon>
        <taxon>Gunneridae</taxon>
        <taxon>Pentapetalae</taxon>
        <taxon>rosids</taxon>
        <taxon>fabids</taxon>
        <taxon>Cucurbitales</taxon>
        <taxon>Cucurbitaceae</taxon>
        <taxon>Benincaseae</taxon>
        <taxon>Citrullus</taxon>
    </lineage>
</organism>
<dbReference type="NCBIfam" id="TIGR01640">
    <property type="entry name" value="F_box_assoc_1"/>
    <property type="match status" value="1"/>
</dbReference>
<evidence type="ECO:0000259" key="1">
    <source>
        <dbReference type="SMART" id="SM00256"/>
    </source>
</evidence>
<protein>
    <recommendedName>
        <fullName evidence="1">F-box domain-containing protein</fullName>
    </recommendedName>
</protein>
<dbReference type="PANTHER" id="PTHR31111:SF125">
    <property type="entry name" value="F-BOX PROTEIN CPR30-LIKE"/>
    <property type="match status" value="1"/>
</dbReference>
<dbReference type="SMART" id="SM00256">
    <property type="entry name" value="FBOX"/>
    <property type="match status" value="1"/>
</dbReference>
<dbReference type="InterPro" id="IPR036047">
    <property type="entry name" value="F-box-like_dom_sf"/>
</dbReference>
<keyword evidence="3" id="KW-1185">Reference proteome</keyword>
<dbReference type="EMBL" id="OZ021744">
    <property type="protein sequence ID" value="CAK9311445.1"/>
    <property type="molecule type" value="Genomic_DNA"/>
</dbReference>